<dbReference type="CDD" id="cd09917">
    <property type="entry name" value="F-box_SF"/>
    <property type="match status" value="1"/>
</dbReference>
<dbReference type="Proteomes" id="UP000481861">
    <property type="component" value="Unassembled WGS sequence"/>
</dbReference>
<dbReference type="OrthoDB" id="3642468at2759"/>
<dbReference type="EMBL" id="JAADJZ010000003">
    <property type="protein sequence ID" value="KAF2876432.1"/>
    <property type="molecule type" value="Genomic_DNA"/>
</dbReference>
<dbReference type="SUPFAM" id="SSF81383">
    <property type="entry name" value="F-box domain"/>
    <property type="match status" value="1"/>
</dbReference>
<keyword evidence="3" id="KW-1185">Reference proteome</keyword>
<name>A0A7C8IH29_9PLEO</name>
<evidence type="ECO:0000313" key="2">
    <source>
        <dbReference type="EMBL" id="KAF2876432.1"/>
    </source>
</evidence>
<dbReference type="PROSITE" id="PS50181">
    <property type="entry name" value="FBOX"/>
    <property type="match status" value="1"/>
</dbReference>
<dbReference type="Pfam" id="PF00646">
    <property type="entry name" value="F-box"/>
    <property type="match status" value="1"/>
</dbReference>
<sequence>MQLHGSDDEEPLEDTTATIPLHSKRTERLQRKQATRDRKRDAVMQLTKLPTEIILESLELLQPNDVLNFGLVNRRFHSLVSANANVIGDAIICQRYKILAQCFFLPKLLSEVDASIRPLLVASDRQAVLSIHNRPYQHIQPPDPALVCTCLTCVLTWNNLGLVLDFAHWQDNLDHGEPLPMIPRGQTPEWNRKLIQRNADMVRKALHNSLWHARIMEIHLDSTVRAIKRHAGNRGNKRKHVEMTVEEAATGTDDFLTKEGPPSLEFPYHRDNYYMLEAYLPTRYWKKFEHRWVYTFAGNHEQDLQRLVNPPKK</sequence>
<dbReference type="InterPro" id="IPR001810">
    <property type="entry name" value="F-box_dom"/>
</dbReference>
<accession>A0A7C8IH29</accession>
<proteinExistence type="predicted"/>
<dbReference type="InterPro" id="IPR036047">
    <property type="entry name" value="F-box-like_dom_sf"/>
</dbReference>
<evidence type="ECO:0000313" key="3">
    <source>
        <dbReference type="Proteomes" id="UP000481861"/>
    </source>
</evidence>
<gene>
    <name evidence="2" type="ORF">BDV95DRAFT_674389</name>
</gene>
<feature type="domain" description="F-box" evidence="1">
    <location>
        <begin position="43"/>
        <end position="90"/>
    </location>
</feature>
<reference evidence="2 3" key="1">
    <citation type="submission" date="2020-01" db="EMBL/GenBank/DDBJ databases">
        <authorList>
            <consortium name="DOE Joint Genome Institute"/>
            <person name="Haridas S."/>
            <person name="Albert R."/>
            <person name="Binder M."/>
            <person name="Bloem J."/>
            <person name="Labutti K."/>
            <person name="Salamov A."/>
            <person name="Andreopoulos B."/>
            <person name="Baker S.E."/>
            <person name="Barry K."/>
            <person name="Bills G."/>
            <person name="Bluhm B.H."/>
            <person name="Cannon C."/>
            <person name="Castanera R."/>
            <person name="Culley D.E."/>
            <person name="Daum C."/>
            <person name="Ezra D."/>
            <person name="Gonzalez J.B."/>
            <person name="Henrissat B."/>
            <person name="Kuo A."/>
            <person name="Liang C."/>
            <person name="Lipzen A."/>
            <person name="Lutzoni F."/>
            <person name="Magnuson J."/>
            <person name="Mondo S."/>
            <person name="Nolan M."/>
            <person name="Ohm R."/>
            <person name="Pangilinan J."/>
            <person name="Park H.-J.H."/>
            <person name="Ramirez L."/>
            <person name="Alfaro M."/>
            <person name="Sun H."/>
            <person name="Tritt A."/>
            <person name="Yoshinaga Y."/>
            <person name="Zwiers L.-H.L."/>
            <person name="Turgeon B.G."/>
            <person name="Goodwin S.B."/>
            <person name="Spatafora J.W."/>
            <person name="Crous P.W."/>
            <person name="Grigoriev I.V."/>
        </authorList>
    </citation>
    <scope>NUCLEOTIDE SEQUENCE [LARGE SCALE GENOMIC DNA]</scope>
    <source>
        <strain evidence="2 3">CBS 611.86</strain>
    </source>
</reference>
<evidence type="ECO:0000259" key="1">
    <source>
        <dbReference type="PROSITE" id="PS50181"/>
    </source>
</evidence>
<protein>
    <recommendedName>
        <fullName evidence="1">F-box domain-containing protein</fullName>
    </recommendedName>
</protein>
<dbReference type="AlphaFoldDB" id="A0A7C8IH29"/>
<organism evidence="2 3">
    <name type="scientific">Massariosphaeria phaeospora</name>
    <dbReference type="NCBI Taxonomy" id="100035"/>
    <lineage>
        <taxon>Eukaryota</taxon>
        <taxon>Fungi</taxon>
        <taxon>Dikarya</taxon>
        <taxon>Ascomycota</taxon>
        <taxon>Pezizomycotina</taxon>
        <taxon>Dothideomycetes</taxon>
        <taxon>Pleosporomycetidae</taxon>
        <taxon>Pleosporales</taxon>
        <taxon>Pleosporales incertae sedis</taxon>
        <taxon>Massariosphaeria</taxon>
    </lineage>
</organism>
<comment type="caution">
    <text evidence="2">The sequence shown here is derived from an EMBL/GenBank/DDBJ whole genome shotgun (WGS) entry which is preliminary data.</text>
</comment>